<proteinExistence type="predicted"/>
<dbReference type="AlphaFoldDB" id="A0ABD0J8J2"/>
<accession>A0ABD0J8J2</accession>
<sequence>MCVNTESALPSPELVERSVQSQFRRTLAIVLLPALWPNTPRSDLEALHRQCHEVKIHLGQGHPGRVFGIISFVARAYQIDSLFMQEGQNETVSPVQSC</sequence>
<gene>
    <name evidence="1" type="ORF">BaRGS_00037540</name>
</gene>
<organism evidence="1 2">
    <name type="scientific">Batillaria attramentaria</name>
    <dbReference type="NCBI Taxonomy" id="370345"/>
    <lineage>
        <taxon>Eukaryota</taxon>
        <taxon>Metazoa</taxon>
        <taxon>Spiralia</taxon>
        <taxon>Lophotrochozoa</taxon>
        <taxon>Mollusca</taxon>
        <taxon>Gastropoda</taxon>
        <taxon>Caenogastropoda</taxon>
        <taxon>Sorbeoconcha</taxon>
        <taxon>Cerithioidea</taxon>
        <taxon>Batillariidae</taxon>
        <taxon>Batillaria</taxon>
    </lineage>
</organism>
<reference evidence="1 2" key="1">
    <citation type="journal article" date="2023" name="Sci. Data">
        <title>Genome assembly of the Korean intertidal mud-creeper Batillaria attramentaria.</title>
        <authorList>
            <person name="Patra A.K."/>
            <person name="Ho P.T."/>
            <person name="Jun S."/>
            <person name="Lee S.J."/>
            <person name="Kim Y."/>
            <person name="Won Y.J."/>
        </authorList>
    </citation>
    <scope>NUCLEOTIDE SEQUENCE [LARGE SCALE GENOMIC DNA]</scope>
    <source>
        <strain evidence="1">Wonlab-2016</strain>
    </source>
</reference>
<dbReference type="EMBL" id="JACVVK020000566">
    <property type="protein sequence ID" value="KAK7465888.1"/>
    <property type="molecule type" value="Genomic_DNA"/>
</dbReference>
<protein>
    <submittedName>
        <fullName evidence="1">Uncharacterized protein</fullName>
    </submittedName>
</protein>
<name>A0ABD0J8J2_9CAEN</name>
<evidence type="ECO:0000313" key="1">
    <source>
        <dbReference type="EMBL" id="KAK7465888.1"/>
    </source>
</evidence>
<evidence type="ECO:0000313" key="2">
    <source>
        <dbReference type="Proteomes" id="UP001519460"/>
    </source>
</evidence>
<comment type="caution">
    <text evidence="1">The sequence shown here is derived from an EMBL/GenBank/DDBJ whole genome shotgun (WGS) entry which is preliminary data.</text>
</comment>
<dbReference type="Proteomes" id="UP001519460">
    <property type="component" value="Unassembled WGS sequence"/>
</dbReference>
<keyword evidence="2" id="KW-1185">Reference proteome</keyword>